<evidence type="ECO:0000313" key="1">
    <source>
        <dbReference type="EMBL" id="XBG60042.1"/>
    </source>
</evidence>
<dbReference type="RefSeq" id="WP_347922172.1">
    <property type="nucleotide sequence ID" value="NZ_CP157199.1"/>
</dbReference>
<protein>
    <submittedName>
        <fullName evidence="1">TetR/AcrR family transcriptional regulator</fullName>
    </submittedName>
</protein>
<sequence length="159" mass="18355">MQKKPEFLERLYYRYYSNTEILAAEASLDINTLSPENLIKSLQSKDLENKIFEIQNYFNTLAIENENAFHKYLSVVITSNAEKIKRGARRKKTLELALKDVEIAAKDKNDLVNLLSILIGIKPLIVSKDVSSLNNKQSKEILKWGMKLILKGYFESKKE</sequence>
<dbReference type="AlphaFoldDB" id="A0AAU7BPC6"/>
<reference evidence="1" key="1">
    <citation type="submission" date="2024-05" db="EMBL/GenBank/DDBJ databases">
        <title>Pontimicrobium maritimus sp. nov., isolated form sea water.</title>
        <authorList>
            <person name="Muhammad N."/>
            <person name="Vuong T.Q."/>
            <person name="Han H.L."/>
            <person name="Kim S.-G."/>
        </authorList>
    </citation>
    <scope>NUCLEOTIDE SEQUENCE</scope>
    <source>
        <strain evidence="1">SW4</strain>
    </source>
</reference>
<name>A0AAU7BPC6_9FLAO</name>
<gene>
    <name evidence="1" type="ORF">ABGB03_09225</name>
</gene>
<dbReference type="EMBL" id="CP157199">
    <property type="protein sequence ID" value="XBG60042.1"/>
    <property type="molecule type" value="Genomic_DNA"/>
</dbReference>
<accession>A0AAU7BPC6</accession>
<organism evidence="1">
    <name type="scientific">Pontimicrobium sp. SW4</name>
    <dbReference type="NCBI Taxonomy" id="3153519"/>
    <lineage>
        <taxon>Bacteria</taxon>
        <taxon>Pseudomonadati</taxon>
        <taxon>Bacteroidota</taxon>
        <taxon>Flavobacteriia</taxon>
        <taxon>Flavobacteriales</taxon>
        <taxon>Flavobacteriaceae</taxon>
        <taxon>Pontimicrobium</taxon>
    </lineage>
</organism>
<proteinExistence type="predicted"/>